<dbReference type="Gene3D" id="1.10.238.150">
    <property type="entry name" value="Formin, FH3 diaphanous domain"/>
    <property type="match status" value="1"/>
</dbReference>
<feature type="compositionally biased region" description="Gly residues" evidence="4">
    <location>
        <begin position="464"/>
        <end position="478"/>
    </location>
</feature>
<evidence type="ECO:0000256" key="2">
    <source>
        <dbReference type="ARBA" id="ARBA00023054"/>
    </source>
</evidence>
<evidence type="ECO:0000256" key="4">
    <source>
        <dbReference type="SAM" id="MobiDB-lite"/>
    </source>
</evidence>
<organism evidence="7 8">
    <name type="scientific">Acanthamoeba castellanii (strain ATCC 30010 / Neff)</name>
    <dbReference type="NCBI Taxonomy" id="1257118"/>
    <lineage>
        <taxon>Eukaryota</taxon>
        <taxon>Amoebozoa</taxon>
        <taxon>Discosea</taxon>
        <taxon>Longamoebia</taxon>
        <taxon>Centramoebida</taxon>
        <taxon>Acanthamoebidae</taxon>
        <taxon>Acanthamoeba</taxon>
    </lineage>
</organism>
<feature type="compositionally biased region" description="Low complexity" evidence="4">
    <location>
        <begin position="35"/>
        <end position="44"/>
    </location>
</feature>
<evidence type="ECO:0000259" key="5">
    <source>
        <dbReference type="PROSITE" id="PS51232"/>
    </source>
</evidence>
<protein>
    <submittedName>
        <fullName evidence="7">Formin domain containing protein</fullName>
    </submittedName>
</protein>
<dbReference type="Pfam" id="PF06371">
    <property type="entry name" value="Drf_GBD"/>
    <property type="match status" value="1"/>
</dbReference>
<dbReference type="InterPro" id="IPR042201">
    <property type="entry name" value="FH2_Formin_sf"/>
</dbReference>
<feature type="compositionally biased region" description="Basic residues" evidence="4">
    <location>
        <begin position="1"/>
        <end position="17"/>
    </location>
</feature>
<gene>
    <name evidence="7" type="ORF">ACA1_055060</name>
</gene>
<reference evidence="7 8" key="1">
    <citation type="journal article" date="2013" name="Genome Biol.">
        <title>Genome of Acanthamoeba castellanii highlights extensive lateral gene transfer and early evolution of tyrosine kinase signaling.</title>
        <authorList>
            <person name="Clarke M."/>
            <person name="Lohan A.J."/>
            <person name="Liu B."/>
            <person name="Lagkouvardos I."/>
            <person name="Roy S."/>
            <person name="Zafar N."/>
            <person name="Bertelli C."/>
            <person name="Schilde C."/>
            <person name="Kianianmomeni A."/>
            <person name="Burglin T.R."/>
            <person name="Frech C."/>
            <person name="Turcotte B."/>
            <person name="Kopec K.O."/>
            <person name="Synnott J.M."/>
            <person name="Choo C."/>
            <person name="Paponov I."/>
            <person name="Finkler A."/>
            <person name="Soon Heng Tan C."/>
            <person name="Hutchins A.P."/>
            <person name="Weinmeier T."/>
            <person name="Rattei T."/>
            <person name="Chu J.S."/>
            <person name="Gimenez G."/>
            <person name="Irimia M."/>
            <person name="Rigden D.J."/>
            <person name="Fitzpatrick D.A."/>
            <person name="Lorenzo-Morales J."/>
            <person name="Bateman A."/>
            <person name="Chiu C.H."/>
            <person name="Tang P."/>
            <person name="Hegemann P."/>
            <person name="Fromm H."/>
            <person name="Raoult D."/>
            <person name="Greub G."/>
            <person name="Miranda-Saavedra D."/>
            <person name="Chen N."/>
            <person name="Nash P."/>
            <person name="Ginger M.L."/>
            <person name="Horn M."/>
            <person name="Schaap P."/>
            <person name="Caler L."/>
            <person name="Loftus B."/>
        </authorList>
    </citation>
    <scope>NUCLEOTIDE SEQUENCE [LARGE SCALE GENOMIC DNA]</scope>
    <source>
        <strain evidence="7 8">Neff</strain>
    </source>
</reference>
<feature type="compositionally biased region" description="Pro residues" evidence="4">
    <location>
        <begin position="543"/>
        <end position="559"/>
    </location>
</feature>
<dbReference type="SMART" id="SM01139">
    <property type="entry name" value="Drf_FH3"/>
    <property type="match status" value="1"/>
</dbReference>
<dbReference type="VEuPathDB" id="AmoebaDB:ACA1_055060"/>
<dbReference type="InterPro" id="IPR010472">
    <property type="entry name" value="FH3_dom"/>
</dbReference>
<dbReference type="PANTHER" id="PTHR45725:SF1">
    <property type="entry name" value="DISHEVELLED ASSOCIATED ACTIVATOR OF MORPHOGENESIS, ISOFORM D"/>
    <property type="match status" value="1"/>
</dbReference>
<sequence>MLKKTDKKKDDKKKKKDDKKDKKADKTVRKGTTESPRAAPSPSGSAGGSAIDGMPSNSELQEMFETLLTNLGIGEAQKEAMRKMPNRDKWMLIQQKKATPKFDTQTPEFYIQKMKESSLSLKQLEELRILLGGQPVEWVEKFLKMGGLTLLFDALARKQKSFKGGEDTEFINECARALKALMNSQPGLEAVITSESSIPCLGETLDYVTGRMKTVIVEVLSALCLLSPEAHLQTVKVMKAAPVIGKQPTRFAELMASLDTDNVDLKITVMQLINAMLSTGDDDDHKEIKETFTIDKVVDTLRKGQMKEALHVQLDIFDQMMDDLSHSEDVIELFTQLANQVKGTPAYDVLTHVLQHFMLVRKEGKQGKMSWEVIDKFIQMAASAEEHPSDVQLGQAVCKDFLKLINGSLDVESLAEARQALGDVLEDESLSADQKLKTLVNKYSELNEESEMLRIRIKELEKSGGSGGGSGGSGGGGELTPEMKKILENAESTNQKLSQIMLELTTVKEAKEALELKLKEVGPVAVSAATAVAAAPLPPPLVMDAPPPPGAPPPPPAPAGRPKKVQPKLSRPEVKMRQFNWAKLPDLKTMDTVWGPGGASDENVKLDLNEIEQLFSLAEAKKVEKKDEDEPAKKQAVSVLDPKRAQNTSIMLARFKMPYADLRKAIEDLDETILTVDNLTSLKQCIPTPDEIAALKEIEDPATLSAPDKYFLEVSKVQNMGPRLECMLTKNTFAKKAETINTFACFCPMR</sequence>
<accession>L8H6I2</accession>
<dbReference type="GO" id="GO:0031267">
    <property type="term" value="F:small GTPase binding"/>
    <property type="evidence" value="ECO:0007669"/>
    <property type="project" value="InterPro"/>
</dbReference>
<dbReference type="InterPro" id="IPR010473">
    <property type="entry name" value="GTPase-bd"/>
</dbReference>
<feature type="region of interest" description="Disordered" evidence="4">
    <location>
        <begin position="543"/>
        <end position="572"/>
    </location>
</feature>
<dbReference type="PROSITE" id="PS51232">
    <property type="entry name" value="GBD_FH3"/>
    <property type="match status" value="1"/>
</dbReference>
<dbReference type="RefSeq" id="XP_004344163.1">
    <property type="nucleotide sequence ID" value="XM_004344113.1"/>
</dbReference>
<evidence type="ECO:0000313" key="8">
    <source>
        <dbReference type="Proteomes" id="UP000011083"/>
    </source>
</evidence>
<dbReference type="GeneID" id="14921630"/>
<feature type="domain" description="FH2" evidence="6">
    <location>
        <begin position="566"/>
        <end position="750"/>
    </location>
</feature>
<dbReference type="InterPro" id="IPR011989">
    <property type="entry name" value="ARM-like"/>
</dbReference>
<evidence type="ECO:0000256" key="1">
    <source>
        <dbReference type="ARBA" id="ARBA00008214"/>
    </source>
</evidence>
<keyword evidence="8" id="KW-1185">Reference proteome</keyword>
<feature type="region of interest" description="Disordered" evidence="4">
    <location>
        <begin position="460"/>
        <end position="480"/>
    </location>
</feature>
<dbReference type="STRING" id="1257118.L8H6I2"/>
<keyword evidence="2" id="KW-0175">Coiled coil</keyword>
<feature type="compositionally biased region" description="Basic and acidic residues" evidence="4">
    <location>
        <begin position="18"/>
        <end position="32"/>
    </location>
</feature>
<name>L8H6I2_ACACF</name>
<dbReference type="GO" id="GO:0003779">
    <property type="term" value="F:actin binding"/>
    <property type="evidence" value="ECO:0007669"/>
    <property type="project" value="UniProtKB-KW"/>
</dbReference>
<dbReference type="AlphaFoldDB" id="L8H6I2"/>
<dbReference type="InterPro" id="IPR051425">
    <property type="entry name" value="Formin_Homology"/>
</dbReference>
<feature type="region of interest" description="Disordered" evidence="4">
    <location>
        <begin position="1"/>
        <end position="56"/>
    </location>
</feature>
<evidence type="ECO:0000256" key="3">
    <source>
        <dbReference type="ARBA" id="ARBA00023203"/>
    </source>
</evidence>
<dbReference type="EMBL" id="KB007909">
    <property type="protein sequence ID" value="ELR20760.1"/>
    <property type="molecule type" value="Genomic_DNA"/>
</dbReference>
<dbReference type="InterPro" id="IPR015425">
    <property type="entry name" value="FH2_Formin"/>
</dbReference>
<dbReference type="InterPro" id="IPR016024">
    <property type="entry name" value="ARM-type_fold"/>
</dbReference>
<evidence type="ECO:0000259" key="6">
    <source>
        <dbReference type="PROSITE" id="PS51444"/>
    </source>
</evidence>
<feature type="domain" description="GBD/FH3" evidence="5">
    <location>
        <begin position="52"/>
        <end position="416"/>
    </location>
</feature>
<proteinExistence type="inferred from homology"/>
<dbReference type="Pfam" id="PF06367">
    <property type="entry name" value="Drf_FH3"/>
    <property type="match status" value="1"/>
</dbReference>
<dbReference type="KEGG" id="acan:ACA1_055060"/>
<dbReference type="Gene3D" id="1.25.10.10">
    <property type="entry name" value="Leucine-rich Repeat Variant"/>
    <property type="match status" value="1"/>
</dbReference>
<dbReference type="SMART" id="SM01140">
    <property type="entry name" value="Drf_GBD"/>
    <property type="match status" value="1"/>
</dbReference>
<comment type="similarity">
    <text evidence="1">Belongs to the formin homology family. Diaphanous subfamily.</text>
</comment>
<dbReference type="Pfam" id="PF02181">
    <property type="entry name" value="FH2"/>
    <property type="match status" value="1"/>
</dbReference>
<dbReference type="SUPFAM" id="SSF101447">
    <property type="entry name" value="Formin homology 2 domain (FH2 domain)"/>
    <property type="match status" value="1"/>
</dbReference>
<dbReference type="Proteomes" id="UP000011083">
    <property type="component" value="Unassembled WGS sequence"/>
</dbReference>
<dbReference type="GO" id="GO:0045010">
    <property type="term" value="P:actin nucleation"/>
    <property type="evidence" value="ECO:0007669"/>
    <property type="project" value="UniProtKB-ARBA"/>
</dbReference>
<dbReference type="SUPFAM" id="SSF48371">
    <property type="entry name" value="ARM repeat"/>
    <property type="match status" value="1"/>
</dbReference>
<evidence type="ECO:0000313" key="7">
    <source>
        <dbReference type="EMBL" id="ELR20760.1"/>
    </source>
</evidence>
<dbReference type="OrthoDB" id="17758at2759"/>
<dbReference type="PROSITE" id="PS51444">
    <property type="entry name" value="FH2"/>
    <property type="match status" value="1"/>
</dbReference>
<keyword evidence="3" id="KW-0009">Actin-binding</keyword>
<dbReference type="InterPro" id="IPR014768">
    <property type="entry name" value="GBD/FH3_dom"/>
</dbReference>
<dbReference type="PANTHER" id="PTHR45725">
    <property type="entry name" value="FORMIN HOMOLOGY 2 FAMILY MEMBER"/>
    <property type="match status" value="1"/>
</dbReference>
<dbReference type="Gene3D" id="1.20.58.2220">
    <property type="entry name" value="Formin, FH2 domain"/>
    <property type="match status" value="1"/>
</dbReference>